<dbReference type="SUPFAM" id="SSF75708">
    <property type="entry name" value="Chemotaxis phosphatase CheZ"/>
    <property type="match status" value="1"/>
</dbReference>
<proteinExistence type="inferred from homology"/>
<accession>A0A071MDB3</accession>
<protein>
    <recommendedName>
        <fullName evidence="3 10">Protein phosphatase CheZ</fullName>
        <ecNumber evidence="10">3.1.3.-</ecNumber>
    </recommendedName>
    <alternativeName>
        <fullName evidence="9 10">Chemotaxis protein CheZ</fullName>
    </alternativeName>
</protein>
<dbReference type="Gene3D" id="1.10.287.500">
    <property type="entry name" value="Helix hairpin bin"/>
    <property type="match status" value="1"/>
</dbReference>
<evidence type="ECO:0000256" key="1">
    <source>
        <dbReference type="ARBA" id="ARBA00004496"/>
    </source>
</evidence>
<dbReference type="GO" id="GO:0050920">
    <property type="term" value="P:regulation of chemotaxis"/>
    <property type="evidence" value="ECO:0007669"/>
    <property type="project" value="InterPro"/>
</dbReference>
<dbReference type="Pfam" id="PF04344">
    <property type="entry name" value="CheZ"/>
    <property type="match status" value="1"/>
</dbReference>
<comment type="function">
    <text evidence="10">Plays an important role in bacterial chemotaxis signal transduction pathway by accelerating the dephosphorylation of phosphorylated CheY (CheY-P).</text>
</comment>
<evidence type="ECO:0000256" key="2">
    <source>
        <dbReference type="ARBA" id="ARBA00005908"/>
    </source>
</evidence>
<dbReference type="GO" id="GO:0006935">
    <property type="term" value="P:chemotaxis"/>
    <property type="evidence" value="ECO:0007669"/>
    <property type="project" value="UniProtKB-KW"/>
</dbReference>
<keyword evidence="4 10" id="KW-0963">Cytoplasm</keyword>
<dbReference type="GO" id="GO:0009288">
    <property type="term" value="C:bacterial-type flagellum"/>
    <property type="evidence" value="ECO:0007669"/>
    <property type="project" value="InterPro"/>
</dbReference>
<evidence type="ECO:0000256" key="11">
    <source>
        <dbReference type="PIRSR" id="PIRSR002884-1"/>
    </source>
</evidence>
<keyword evidence="5 10" id="KW-0145">Chemotaxis</keyword>
<dbReference type="GO" id="GO:0005737">
    <property type="term" value="C:cytoplasm"/>
    <property type="evidence" value="ECO:0007669"/>
    <property type="project" value="UniProtKB-SubCell"/>
</dbReference>
<dbReference type="InterPro" id="IPR050992">
    <property type="entry name" value="CheZ_family_phosphatases"/>
</dbReference>
<comment type="similarity">
    <text evidence="2 10">Belongs to the CheZ family.</text>
</comment>
<dbReference type="AlphaFoldDB" id="A0A071MDB3"/>
<evidence type="ECO:0000256" key="6">
    <source>
        <dbReference type="ARBA" id="ARBA00022779"/>
    </source>
</evidence>
<evidence type="ECO:0000256" key="7">
    <source>
        <dbReference type="ARBA" id="ARBA00022801"/>
    </source>
</evidence>
<evidence type="ECO:0000256" key="4">
    <source>
        <dbReference type="ARBA" id="ARBA00022490"/>
    </source>
</evidence>
<evidence type="ECO:0000256" key="3">
    <source>
        <dbReference type="ARBA" id="ARBA00018484"/>
    </source>
</evidence>
<dbReference type="NCBIfam" id="NF008368">
    <property type="entry name" value="PRK11166.1"/>
    <property type="match status" value="1"/>
</dbReference>
<evidence type="ECO:0000256" key="5">
    <source>
        <dbReference type="ARBA" id="ARBA00022500"/>
    </source>
</evidence>
<dbReference type="PIRSF" id="PIRSF002884">
    <property type="entry name" value="CheZ"/>
    <property type="match status" value="1"/>
</dbReference>
<dbReference type="EMBL" id="JJOA01000012">
    <property type="protein sequence ID" value="KEA58889.1"/>
    <property type="molecule type" value="Genomic_DNA"/>
</dbReference>
<evidence type="ECO:0000256" key="9">
    <source>
        <dbReference type="ARBA" id="ARBA00029599"/>
    </source>
</evidence>
<keyword evidence="6 10" id="KW-0283">Flagellar rotation</keyword>
<dbReference type="OrthoDB" id="9773007at2"/>
<keyword evidence="7 10" id="KW-0378">Hydrolase</keyword>
<feature type="site" description="Enhances dephosphorylation of CheY-P" evidence="11">
    <location>
        <position position="160"/>
    </location>
</feature>
<name>A0A071MDB3_9BURK</name>
<comment type="subunit">
    <text evidence="10">Homodimer.</text>
</comment>
<comment type="subcellular location">
    <subcellularLocation>
        <location evidence="1 10">Cytoplasm</location>
    </subcellularLocation>
</comment>
<dbReference type="PANTHER" id="PTHR43693:SF1">
    <property type="entry name" value="PROTEIN PHOSPHATASE CHEZ"/>
    <property type="match status" value="1"/>
</dbReference>
<dbReference type="GO" id="GO:0097588">
    <property type="term" value="P:archaeal or bacterial-type flagellum-dependent cell motility"/>
    <property type="evidence" value="ECO:0007669"/>
    <property type="project" value="UniProtKB-KW"/>
</dbReference>
<dbReference type="PANTHER" id="PTHR43693">
    <property type="entry name" value="PROTEIN PHOSPHATASE CHEZ"/>
    <property type="match status" value="1"/>
</dbReference>
<evidence type="ECO:0000256" key="8">
    <source>
        <dbReference type="ARBA" id="ARBA00022912"/>
    </source>
</evidence>
<keyword evidence="8 10" id="KW-0904">Protein phosphatase</keyword>
<comment type="caution">
    <text evidence="12">The sequence shown here is derived from an EMBL/GenBank/DDBJ whole genome shotgun (WGS) entry which is preliminary data.</text>
</comment>
<dbReference type="EC" id="3.1.3.-" evidence="10"/>
<dbReference type="GO" id="GO:0004721">
    <property type="term" value="F:phosphoprotein phosphatase activity"/>
    <property type="evidence" value="ECO:0007669"/>
    <property type="project" value="UniProtKB-KW"/>
</dbReference>
<sequence>MNEPIHAALAGAGFSADSQPEGADFASDRILARIGHVTRTLRDSMRELGLDKHVERAAEAVPDARDRLRYVATMTEQAAVRVLNAIEVAKPMQARIQNEAEALDARWTQWYAAPIEHAEVRALMDDTRAFLRTLPEATSATSAQLLEIMLAQDFQDLTGQVIKKIMDMVYLIEQQLLTVLVENIAPERREQFAATAAALAAEQMSATGSPESLLNGPQIAPEGKSDVVQDQGQVDDLLASLGF</sequence>
<evidence type="ECO:0000256" key="10">
    <source>
        <dbReference type="PIRNR" id="PIRNR002884"/>
    </source>
</evidence>
<dbReference type="InterPro" id="IPR007439">
    <property type="entry name" value="Chemotax_Pase_CheZ"/>
</dbReference>
<organism evidence="12">
    <name type="scientific">Burkholderia cenocepacia</name>
    <dbReference type="NCBI Taxonomy" id="95486"/>
    <lineage>
        <taxon>Bacteria</taxon>
        <taxon>Pseudomonadati</taxon>
        <taxon>Pseudomonadota</taxon>
        <taxon>Betaproteobacteria</taxon>
        <taxon>Burkholderiales</taxon>
        <taxon>Burkholderiaceae</taxon>
        <taxon>Burkholderia</taxon>
        <taxon>Burkholderia cepacia complex</taxon>
    </lineage>
</organism>
<gene>
    <name evidence="12" type="ORF">DT99_13880</name>
</gene>
<evidence type="ECO:0000313" key="12">
    <source>
        <dbReference type="EMBL" id="KEA58889.1"/>
    </source>
</evidence>
<reference evidence="12" key="1">
    <citation type="submission" date="2014-04" db="EMBL/GenBank/DDBJ databases">
        <title>In planta biocontrol of soil-borne Fusarium wilt of banana through a plant endophytic bacterium, Burkholderia cenocepacia 869T2.</title>
        <authorList>
            <person name="Ho Y.-N."/>
            <person name="Chiang H.-M."/>
            <person name="Chao C.-P."/>
            <person name="Su C.-C."/>
            <person name="Hsu H.-F."/>
            <person name="Guo C.-T."/>
            <person name="Hsieh J.-L."/>
            <person name="Huang C.-C."/>
        </authorList>
    </citation>
    <scope>NUCLEOTIDE SEQUENCE [LARGE SCALE GENOMIC DNA]</scope>
    <source>
        <strain evidence="12">869T2</strain>
    </source>
</reference>